<evidence type="ECO:0000313" key="10">
    <source>
        <dbReference type="Proteomes" id="UP000190890"/>
    </source>
</evidence>
<dbReference type="Gene3D" id="1.20.1600.10">
    <property type="entry name" value="Outer membrane efflux proteins (OEP)"/>
    <property type="match status" value="2"/>
</dbReference>
<protein>
    <submittedName>
        <fullName evidence="9">Outer membrane efflux protein</fullName>
    </submittedName>
</protein>
<dbReference type="InterPro" id="IPR051906">
    <property type="entry name" value="TolC-like"/>
</dbReference>
<keyword evidence="8" id="KW-0732">Signal</keyword>
<feature type="signal peptide" evidence="8">
    <location>
        <begin position="1"/>
        <end position="27"/>
    </location>
</feature>
<dbReference type="SUPFAM" id="SSF56954">
    <property type="entry name" value="Outer membrane efflux proteins (OEP)"/>
    <property type="match status" value="2"/>
</dbReference>
<evidence type="ECO:0000256" key="3">
    <source>
        <dbReference type="ARBA" id="ARBA00022692"/>
    </source>
</evidence>
<evidence type="ECO:0000256" key="2">
    <source>
        <dbReference type="ARBA" id="ARBA00022452"/>
    </source>
</evidence>
<keyword evidence="4" id="KW-0472">Membrane</keyword>
<feature type="coiled-coil region" evidence="6">
    <location>
        <begin position="387"/>
        <end position="414"/>
    </location>
</feature>
<gene>
    <name evidence="9" type="ORF">CLPUN_01330</name>
</gene>
<evidence type="ECO:0000256" key="4">
    <source>
        <dbReference type="ARBA" id="ARBA00023136"/>
    </source>
</evidence>
<evidence type="ECO:0000256" key="1">
    <source>
        <dbReference type="ARBA" id="ARBA00004442"/>
    </source>
</evidence>
<name>A0A1S8TXG9_9CLOT</name>
<organism evidence="9 10">
    <name type="scientific">Clostridium puniceum</name>
    <dbReference type="NCBI Taxonomy" id="29367"/>
    <lineage>
        <taxon>Bacteria</taxon>
        <taxon>Bacillati</taxon>
        <taxon>Bacillota</taxon>
        <taxon>Clostridia</taxon>
        <taxon>Eubacteriales</taxon>
        <taxon>Clostridiaceae</taxon>
        <taxon>Clostridium</taxon>
    </lineage>
</organism>
<keyword evidence="10" id="KW-1185">Reference proteome</keyword>
<comment type="subcellular location">
    <subcellularLocation>
        <location evidence="1">Cell outer membrane</location>
    </subcellularLocation>
</comment>
<dbReference type="AlphaFoldDB" id="A0A1S8TXG9"/>
<dbReference type="GO" id="GO:0009279">
    <property type="term" value="C:cell outer membrane"/>
    <property type="evidence" value="ECO:0007669"/>
    <property type="project" value="UniProtKB-SubCell"/>
</dbReference>
<dbReference type="PANTHER" id="PTHR30026:SF20">
    <property type="entry name" value="OUTER MEMBRANE PROTEIN TOLC"/>
    <property type="match status" value="1"/>
</dbReference>
<feature type="region of interest" description="Disordered" evidence="7">
    <location>
        <begin position="262"/>
        <end position="294"/>
    </location>
</feature>
<evidence type="ECO:0000256" key="5">
    <source>
        <dbReference type="ARBA" id="ARBA00023237"/>
    </source>
</evidence>
<feature type="compositionally biased region" description="Basic and acidic residues" evidence="7">
    <location>
        <begin position="262"/>
        <end position="272"/>
    </location>
</feature>
<evidence type="ECO:0000256" key="7">
    <source>
        <dbReference type="SAM" id="MobiDB-lite"/>
    </source>
</evidence>
<evidence type="ECO:0000313" key="9">
    <source>
        <dbReference type="EMBL" id="OOM82431.1"/>
    </source>
</evidence>
<feature type="coiled-coil region" evidence="6">
    <location>
        <begin position="107"/>
        <end position="204"/>
    </location>
</feature>
<dbReference type="GO" id="GO:1990281">
    <property type="term" value="C:efflux pump complex"/>
    <property type="evidence" value="ECO:0007669"/>
    <property type="project" value="TreeGrafter"/>
</dbReference>
<keyword evidence="3" id="KW-0812">Transmembrane</keyword>
<keyword evidence="2" id="KW-1134">Transmembrane beta strand</keyword>
<reference evidence="9" key="1">
    <citation type="submission" date="2016-05" db="EMBL/GenBank/DDBJ databases">
        <title>Microbial solvent formation.</title>
        <authorList>
            <person name="Poehlein A."/>
            <person name="Montoya Solano J.D."/>
            <person name="Flitsch S."/>
            <person name="Krabben P."/>
            <person name="Duerre P."/>
            <person name="Daniel R."/>
        </authorList>
    </citation>
    <scope>NUCLEOTIDE SEQUENCE [LARGE SCALE GENOMIC DNA]</scope>
    <source>
        <strain evidence="9">DSM 2619</strain>
    </source>
</reference>
<dbReference type="STRING" id="29367.CLPUN_01330"/>
<dbReference type="OrthoDB" id="1756421at2"/>
<feature type="chain" id="PRO_5011983792" evidence="8">
    <location>
        <begin position="28"/>
        <end position="432"/>
    </location>
</feature>
<sequence length="432" mass="48640">MRKNINKLIAFAIGISVISGGAMPAFAADTTISSTSTSAAANTDNSIYVQNQVKQNPVLTLKEAVNSAINNSEKLALQAKQIKLYEDKMDIQEELDDVNDNDEDFPYDKLELLLNQSKEQKEYMKDQIEQDITNKYNTLIDKEKALNKLKKQIQIKTKQINDTGLKKNLGLVTSIDVKNAEIELEKLKNTEKAKEDQLKNSQDYFEVLTGKDLSKYSLDESQEFEAFRITGSVDQYFDGVIDKYKKYDKKLLELTKDNLKDIKDTAGDKPDTSDAPNKNSSAYYDTDPDTGEKEFNSDKYDKAVLAYKNQWNTYGGYLEQKFAYSTSVYTLNETTKGLKNGLKESYASLLDMENSIKVMKSTMEVKNKELANSKLKYDLGLITKTDYNSLILDNDDLETNLRTAINNYNTLKEQIQKPWISASGAGSAGGAS</sequence>
<evidence type="ECO:0000256" key="8">
    <source>
        <dbReference type="SAM" id="SignalP"/>
    </source>
</evidence>
<dbReference type="RefSeq" id="WP_158078667.1">
    <property type="nucleotide sequence ID" value="NZ_LZZM01000011.1"/>
</dbReference>
<keyword evidence="5" id="KW-0998">Cell outer membrane</keyword>
<proteinExistence type="predicted"/>
<evidence type="ECO:0000256" key="6">
    <source>
        <dbReference type="SAM" id="Coils"/>
    </source>
</evidence>
<dbReference type="Proteomes" id="UP000190890">
    <property type="component" value="Unassembled WGS sequence"/>
</dbReference>
<dbReference type="GO" id="GO:0015288">
    <property type="term" value="F:porin activity"/>
    <property type="evidence" value="ECO:0007669"/>
    <property type="project" value="TreeGrafter"/>
</dbReference>
<accession>A0A1S8TXG9</accession>
<dbReference type="GO" id="GO:0015562">
    <property type="term" value="F:efflux transmembrane transporter activity"/>
    <property type="evidence" value="ECO:0007669"/>
    <property type="project" value="InterPro"/>
</dbReference>
<dbReference type="EMBL" id="LZZM01000011">
    <property type="protein sequence ID" value="OOM82431.1"/>
    <property type="molecule type" value="Genomic_DNA"/>
</dbReference>
<keyword evidence="6" id="KW-0175">Coiled coil</keyword>
<comment type="caution">
    <text evidence="9">The sequence shown here is derived from an EMBL/GenBank/DDBJ whole genome shotgun (WGS) entry which is preliminary data.</text>
</comment>
<feature type="compositionally biased region" description="Polar residues" evidence="7">
    <location>
        <begin position="274"/>
        <end position="283"/>
    </location>
</feature>
<dbReference type="PANTHER" id="PTHR30026">
    <property type="entry name" value="OUTER MEMBRANE PROTEIN TOLC"/>
    <property type="match status" value="1"/>
</dbReference>